<dbReference type="SUPFAM" id="SSF50969">
    <property type="entry name" value="YVTN repeat-like/Quinoprotein amine dehydrogenase"/>
    <property type="match status" value="1"/>
</dbReference>
<feature type="transmembrane region" description="Helical" evidence="6">
    <location>
        <begin position="681"/>
        <end position="702"/>
    </location>
</feature>
<keyword evidence="5 6" id="KW-0472">Membrane</keyword>
<dbReference type="InterPro" id="IPR035906">
    <property type="entry name" value="MetI-like_sf"/>
</dbReference>
<keyword evidence="2" id="KW-1003">Cell membrane</keyword>
<evidence type="ECO:0000256" key="5">
    <source>
        <dbReference type="ARBA" id="ARBA00023136"/>
    </source>
</evidence>
<evidence type="ECO:0000259" key="7">
    <source>
        <dbReference type="PROSITE" id="PS50928"/>
    </source>
</evidence>
<evidence type="ECO:0000313" key="8">
    <source>
        <dbReference type="EMBL" id="SLM62169.1"/>
    </source>
</evidence>
<sequence>MAETGDLPYRDGRRVWIDRLTHRMVVASAWLVLLALLAIFCYLLYVVAPLFSSPAIRPLMPVPVNTTEPTRALGVSDNARWAYRITAAGYGEFIDLERGQSVSRERLASAEVAQVVVSVGEHPLMAWALADGAIQVVRPEMPVSGGGTPQWRYPFGELPLRLGTAASSLPPVRPTALAVADAADGLWLARAEEGRVRLYRLNADGEVTVWQAASAAEQLQLTPDGHTLYSLNGNRLTQWQRGEQALTEVDSVSLNGQAPWSLSLLAGGHSLLLHDANGHLSQWFVMPGAEGLRLGQARTFPSSAPEARLMPEPRRRVFATLDAQGDFSLFASKPADALLNTRLVAGVRIGAFSAQGRALLLETDTALQPYLLDNAYPELGWRGLWQRLWYENYPAPDYVWQPTAADDSYQAKFSLVPLLAGTFKAALCAMVFATPLALAGAIYTACFMSAALRRWVKPIMEVMGALPTVVVGLIAALWLAPYMATYLSALLLIPLLWGVMVPGCGWLLEQLPPRWRGRRAGWDALWLIPSMVLMLALAGSLGPWLEWRLLGQPLWQWLGEDFSQRNTLVAGIALGFALIPLIFSLAEDALFSVPARLTQGSLALGASAWQTLWRVVLPSASSGIFAALMLSFGRAVGETMIVLMASGNSPVFDNNLLQGLRSLAANIAIEMPEAAIASAHYRVLFLAALVLFVFTFLVNSLAEVIRQRLRRRYRDEGEMS</sequence>
<dbReference type="GO" id="GO:0005886">
    <property type="term" value="C:plasma membrane"/>
    <property type="evidence" value="ECO:0007669"/>
    <property type="project" value="UniProtKB-SubCell"/>
</dbReference>
<comment type="subcellular location">
    <subcellularLocation>
        <location evidence="1">Cell inner membrane</location>
        <topology evidence="1">Multi-pass membrane protein</topology>
    </subcellularLocation>
    <subcellularLocation>
        <location evidence="6">Cell membrane</location>
        <topology evidence="6">Multi-pass membrane protein</topology>
    </subcellularLocation>
</comment>
<feature type="transmembrane region" description="Helical" evidence="6">
    <location>
        <begin position="459"/>
        <end position="480"/>
    </location>
</feature>
<keyword evidence="4 6" id="KW-1133">Transmembrane helix</keyword>
<feature type="transmembrane region" description="Helical" evidence="6">
    <location>
        <begin position="520"/>
        <end position="545"/>
    </location>
</feature>
<feature type="domain" description="ABC transmembrane type-1" evidence="7">
    <location>
        <begin position="419"/>
        <end position="702"/>
    </location>
</feature>
<dbReference type="PANTHER" id="PTHR42727">
    <property type="entry name" value="PHOSPHATE TRANSPORT SYSTEM PERMEASE PROTEIN"/>
    <property type="match status" value="1"/>
</dbReference>
<reference evidence="8 9" key="1">
    <citation type="submission" date="2016-09" db="EMBL/GenBank/DDBJ databases">
        <authorList>
            <person name="Reverchon S."/>
            <person name="Nasser W."/>
            <person name="Leonard S."/>
            <person name="Brochier C."/>
            <person name="Duprey A."/>
        </authorList>
    </citation>
    <scope>NUCLEOTIDE SEQUENCE [LARGE SCALE GENOMIC DNA]</scope>
    <source>
        <strain evidence="8 9">174/2</strain>
    </source>
</reference>
<feature type="transmembrane region" description="Helical" evidence="6">
    <location>
        <begin position="568"/>
        <end position="591"/>
    </location>
</feature>
<feature type="transmembrane region" description="Helical" evidence="6">
    <location>
        <begin position="486"/>
        <end position="508"/>
    </location>
</feature>
<accession>A0A375A954</accession>
<organism evidence="8 9">
    <name type="scientific">Dickeya aquatica</name>
    <dbReference type="NCBI Taxonomy" id="1401087"/>
    <lineage>
        <taxon>Bacteria</taxon>
        <taxon>Pseudomonadati</taxon>
        <taxon>Pseudomonadota</taxon>
        <taxon>Gammaproteobacteria</taxon>
        <taxon>Enterobacterales</taxon>
        <taxon>Pectobacteriaceae</taxon>
        <taxon>Dickeya</taxon>
    </lineage>
</organism>
<dbReference type="PANTHER" id="PTHR42727:SF1">
    <property type="entry name" value="PHOSPHATE TRANSPORT SYSTEM PERMEASE"/>
    <property type="match status" value="1"/>
</dbReference>
<evidence type="ECO:0000256" key="1">
    <source>
        <dbReference type="ARBA" id="ARBA00004429"/>
    </source>
</evidence>
<feature type="transmembrane region" description="Helical" evidence="6">
    <location>
        <begin position="24"/>
        <end position="48"/>
    </location>
</feature>
<dbReference type="Gene3D" id="1.10.3720.10">
    <property type="entry name" value="MetI-like"/>
    <property type="match status" value="2"/>
</dbReference>
<dbReference type="InterPro" id="IPR000515">
    <property type="entry name" value="MetI-like"/>
</dbReference>
<proteinExistence type="inferred from homology"/>
<keyword evidence="6" id="KW-0813">Transport</keyword>
<feature type="transmembrane region" description="Helical" evidence="6">
    <location>
        <begin position="429"/>
        <end position="452"/>
    </location>
</feature>
<dbReference type="RefSeq" id="WP_035343464.1">
    <property type="nucleotide sequence ID" value="NZ_LT615367.1"/>
</dbReference>
<protein>
    <submittedName>
        <fullName evidence="8">Phosphate transport system permease protein PstC (TC 3.A.1.7.1)</fullName>
    </submittedName>
</protein>
<dbReference type="AlphaFoldDB" id="A0A375A954"/>
<evidence type="ECO:0000313" key="9">
    <source>
        <dbReference type="Proteomes" id="UP000294820"/>
    </source>
</evidence>
<comment type="similarity">
    <text evidence="6">Belongs to the binding-protein-dependent transport system permease family.</text>
</comment>
<dbReference type="GO" id="GO:0055085">
    <property type="term" value="P:transmembrane transport"/>
    <property type="evidence" value="ECO:0007669"/>
    <property type="project" value="InterPro"/>
</dbReference>
<dbReference type="CDD" id="cd06261">
    <property type="entry name" value="TM_PBP2"/>
    <property type="match status" value="1"/>
</dbReference>
<feature type="transmembrane region" description="Helical" evidence="6">
    <location>
        <begin position="612"/>
        <end position="632"/>
    </location>
</feature>
<keyword evidence="2" id="KW-0997">Cell inner membrane</keyword>
<keyword evidence="9" id="KW-1185">Reference proteome</keyword>
<dbReference type="SUPFAM" id="SSF161098">
    <property type="entry name" value="MetI-like"/>
    <property type="match status" value="2"/>
</dbReference>
<dbReference type="Proteomes" id="UP000294820">
    <property type="component" value="Chromosome 1"/>
</dbReference>
<evidence type="ECO:0000256" key="6">
    <source>
        <dbReference type="RuleBase" id="RU363032"/>
    </source>
</evidence>
<gene>
    <name evidence="8" type="primary">pstC</name>
    <name evidence="8" type="ORF">DAQ1742_01155</name>
</gene>
<evidence type="ECO:0000256" key="3">
    <source>
        <dbReference type="ARBA" id="ARBA00022692"/>
    </source>
</evidence>
<dbReference type="Pfam" id="PF00528">
    <property type="entry name" value="BPD_transp_1"/>
    <property type="match status" value="1"/>
</dbReference>
<dbReference type="KEGG" id="daq:DAQ1742_01155"/>
<name>A0A375A954_9GAMM</name>
<dbReference type="PROSITE" id="PS50928">
    <property type="entry name" value="ABC_TM1"/>
    <property type="match status" value="1"/>
</dbReference>
<evidence type="ECO:0000256" key="4">
    <source>
        <dbReference type="ARBA" id="ARBA00022989"/>
    </source>
</evidence>
<dbReference type="EMBL" id="LT615367">
    <property type="protein sequence ID" value="SLM62169.1"/>
    <property type="molecule type" value="Genomic_DNA"/>
</dbReference>
<keyword evidence="3 6" id="KW-0812">Transmembrane</keyword>
<evidence type="ECO:0000256" key="2">
    <source>
        <dbReference type="ARBA" id="ARBA00022519"/>
    </source>
</evidence>
<dbReference type="InterPro" id="IPR011044">
    <property type="entry name" value="Quino_amine_DH_bsu"/>
</dbReference>